<keyword evidence="1" id="KW-0862">Zinc</keyword>
<feature type="compositionally biased region" description="Low complexity" evidence="2">
    <location>
        <begin position="574"/>
        <end position="587"/>
    </location>
</feature>
<accession>A0A2K1R439</accession>
<feature type="compositionally biased region" description="Basic and acidic residues" evidence="2">
    <location>
        <begin position="358"/>
        <end position="367"/>
    </location>
</feature>
<evidence type="ECO:0000256" key="1">
    <source>
        <dbReference type="PROSITE-ProRule" id="PRU00047"/>
    </source>
</evidence>
<evidence type="ECO:0000313" key="5">
    <source>
        <dbReference type="EMBL" id="PNS21973.1"/>
    </source>
</evidence>
<dbReference type="SUPFAM" id="SSF74924">
    <property type="entry name" value="Cap-Gly domain"/>
    <property type="match status" value="1"/>
</dbReference>
<dbReference type="SUPFAM" id="SSF57756">
    <property type="entry name" value="Retrovirus zinc finger-like domains"/>
    <property type="match status" value="1"/>
</dbReference>
<evidence type="ECO:0000259" key="3">
    <source>
        <dbReference type="PROSITE" id="PS50158"/>
    </source>
</evidence>
<evidence type="ECO:0000259" key="4">
    <source>
        <dbReference type="PROSITE" id="PS50245"/>
    </source>
</evidence>
<dbReference type="InterPro" id="IPR001878">
    <property type="entry name" value="Znf_CCHC"/>
</dbReference>
<dbReference type="SMART" id="SM00343">
    <property type="entry name" value="ZnF_C2HC"/>
    <property type="match status" value="2"/>
</dbReference>
<feature type="domain" description="CCHC-type" evidence="3">
    <location>
        <begin position="674"/>
        <end position="689"/>
    </location>
</feature>
<dbReference type="InParanoid" id="A0A2K1R439"/>
<feature type="compositionally biased region" description="Polar residues" evidence="2">
    <location>
        <begin position="625"/>
        <end position="634"/>
    </location>
</feature>
<dbReference type="STRING" id="2082308.A0A2K1R439"/>
<feature type="compositionally biased region" description="Basic and acidic residues" evidence="2">
    <location>
        <begin position="560"/>
        <end position="570"/>
    </location>
</feature>
<reference evidence="5 6" key="1">
    <citation type="submission" date="2017-06" db="EMBL/GenBank/DDBJ databases">
        <title>Draft genome sequence of a variant of Elsinoe murrayae.</title>
        <authorList>
            <person name="Cheng Q."/>
        </authorList>
    </citation>
    <scope>NUCLEOTIDE SEQUENCE [LARGE SCALE GENOMIC DNA]</scope>
    <source>
        <strain evidence="5 6">CQ-2017a</strain>
    </source>
</reference>
<feature type="compositionally biased region" description="Basic and acidic residues" evidence="2">
    <location>
        <begin position="603"/>
        <end position="619"/>
    </location>
</feature>
<dbReference type="PROSITE" id="PS50245">
    <property type="entry name" value="CAP_GLY_2"/>
    <property type="match status" value="1"/>
</dbReference>
<dbReference type="GO" id="GO:0003676">
    <property type="term" value="F:nucleic acid binding"/>
    <property type="evidence" value="ECO:0007669"/>
    <property type="project" value="InterPro"/>
</dbReference>
<keyword evidence="6" id="KW-1185">Reference proteome</keyword>
<evidence type="ECO:0000256" key="2">
    <source>
        <dbReference type="SAM" id="MobiDB-lite"/>
    </source>
</evidence>
<dbReference type="InterPro" id="IPR036875">
    <property type="entry name" value="Znf_CCHC_sf"/>
</dbReference>
<feature type="compositionally biased region" description="Basic residues" evidence="2">
    <location>
        <begin position="1"/>
        <end position="11"/>
    </location>
</feature>
<keyword evidence="1" id="KW-0479">Metal-binding</keyword>
<feature type="region of interest" description="Disordered" evidence="2">
    <location>
        <begin position="1"/>
        <end position="22"/>
    </location>
</feature>
<dbReference type="PROSITE" id="PS50158">
    <property type="entry name" value="ZF_CCHC"/>
    <property type="match status" value="1"/>
</dbReference>
<dbReference type="AlphaFoldDB" id="A0A2K1R439"/>
<keyword evidence="1" id="KW-0863">Zinc-finger</keyword>
<feature type="region of interest" description="Disordered" evidence="2">
    <location>
        <begin position="333"/>
        <end position="367"/>
    </location>
</feature>
<dbReference type="SMART" id="SM01052">
    <property type="entry name" value="CAP_GLY"/>
    <property type="match status" value="1"/>
</dbReference>
<name>A0A2K1R439_9PEZI</name>
<feature type="region of interest" description="Disordered" evidence="2">
    <location>
        <begin position="555"/>
        <end position="670"/>
    </location>
</feature>
<dbReference type="InterPro" id="IPR036859">
    <property type="entry name" value="CAP-Gly_dom_sf"/>
</dbReference>
<feature type="compositionally biased region" description="Polar residues" evidence="2">
    <location>
        <begin position="285"/>
        <end position="296"/>
    </location>
</feature>
<gene>
    <name evidence="5" type="ORF">CAC42_571</name>
</gene>
<dbReference type="Pfam" id="PF01302">
    <property type="entry name" value="CAP_GLY"/>
    <property type="match status" value="1"/>
</dbReference>
<feature type="region of interest" description="Disordered" evidence="2">
    <location>
        <begin position="139"/>
        <end position="307"/>
    </location>
</feature>
<feature type="compositionally biased region" description="Polar residues" evidence="2">
    <location>
        <begin position="257"/>
        <end position="275"/>
    </location>
</feature>
<dbReference type="PANTHER" id="PTHR23159:SF31">
    <property type="entry name" value="CENTROSOME-ASSOCIATED PROTEIN CEP250 ISOFORM X1"/>
    <property type="match status" value="1"/>
</dbReference>
<dbReference type="PANTHER" id="PTHR23159">
    <property type="entry name" value="CENTROSOMAL PROTEIN 2"/>
    <property type="match status" value="1"/>
</dbReference>
<dbReference type="Gene3D" id="2.30.30.190">
    <property type="entry name" value="CAP Gly-rich-like domain"/>
    <property type="match status" value="1"/>
</dbReference>
<feature type="domain" description="CAP-Gly" evidence="4">
    <location>
        <begin position="80"/>
        <end position="126"/>
    </location>
</feature>
<dbReference type="InterPro" id="IPR000938">
    <property type="entry name" value="CAP-Gly_domain"/>
</dbReference>
<dbReference type="EMBL" id="NKHZ01000001">
    <property type="protein sequence ID" value="PNS21973.1"/>
    <property type="molecule type" value="Genomic_DNA"/>
</dbReference>
<dbReference type="Proteomes" id="UP000243797">
    <property type="component" value="Unassembled WGS sequence"/>
</dbReference>
<dbReference type="OrthoDB" id="2130750at2759"/>
<evidence type="ECO:0000313" key="6">
    <source>
        <dbReference type="Proteomes" id="UP000243797"/>
    </source>
</evidence>
<sequence>MATHTPLRRVSARPSMGAHTSPNLLERASTTMHRKASYNALIGSQPSTPSSKLAGAGDEFAVGDVVNVPGEMFGTVKFIGSVKGKAGRFLGVELADDFAARGKNSGDVEGVTYFSTTVPGAGIFLPVHRAQLRFDSYAGPDASLEDSPSTPTAATYRRKPASGISPNTPSVPKFAQTVGPGARPPSPQFKPKPRQSLPRPESPLRRQPPALTPGPGRQFSQSVRPGSKPPSTPSTRAPTPKLSASVRGGAPPLTRPYSRTGSRLGQRNDSLSESSDVGVARPGPNNFSHTMRSPSRLQRGDDAADLREELARKERQLQDQALQLAEMEESLREIQGLIPSSGRGSVASHRSGVDGGGEDVRELKKTVQEKNDKIGSLVREFDSHRADFRSTIETLEMASDETVRMYEERIKELVAEVQDLRENSTAQKDVESIAAQLKMLEELVAELEDGLEDARRGEAEARGEVEFLRGEVERGRSELKREREKAAQLTGDGDRAAELDMKDDEIRGLKAILHSVQSTEDVDEEMVRKNSSVYSMDLEEMKRLQTSLHQLEMQNADLEAQLRREQEEKNSLLSPSMASKKSMGGMSDAAKEYVGQFGSRKPSRIEDETRCEGCDKPGHDLLNCPSFSKPNGNASMMPPGRDGSMISPKTGADVSPFPQGETPKPDQSDEDKWCALCEQDGHLAFDCPNEQY</sequence>
<proteinExistence type="predicted"/>
<organism evidence="5 6">
    <name type="scientific">Sphaceloma murrayae</name>
    <dbReference type="NCBI Taxonomy" id="2082308"/>
    <lineage>
        <taxon>Eukaryota</taxon>
        <taxon>Fungi</taxon>
        <taxon>Dikarya</taxon>
        <taxon>Ascomycota</taxon>
        <taxon>Pezizomycotina</taxon>
        <taxon>Dothideomycetes</taxon>
        <taxon>Dothideomycetidae</taxon>
        <taxon>Myriangiales</taxon>
        <taxon>Elsinoaceae</taxon>
        <taxon>Sphaceloma</taxon>
    </lineage>
</organism>
<dbReference type="Gene3D" id="4.10.60.10">
    <property type="entry name" value="Zinc finger, CCHC-type"/>
    <property type="match status" value="1"/>
</dbReference>
<dbReference type="GO" id="GO:0008270">
    <property type="term" value="F:zinc ion binding"/>
    <property type="evidence" value="ECO:0007669"/>
    <property type="project" value="UniProtKB-KW"/>
</dbReference>
<protein>
    <submittedName>
        <fullName evidence="5">Protein Daple</fullName>
    </submittedName>
</protein>
<comment type="caution">
    <text evidence="5">The sequence shown here is derived from an EMBL/GenBank/DDBJ whole genome shotgun (WGS) entry which is preliminary data.</text>
</comment>
<feature type="compositionally biased region" description="Basic and acidic residues" evidence="2">
    <location>
        <begin position="298"/>
        <end position="307"/>
    </location>
</feature>